<evidence type="ECO:0000259" key="4">
    <source>
        <dbReference type="PROSITE" id="PS51379"/>
    </source>
</evidence>
<evidence type="ECO:0000256" key="1">
    <source>
        <dbReference type="ARBA" id="ARBA00022723"/>
    </source>
</evidence>
<organism evidence="5 6">
    <name type="scientific">Eubacterium maltosivorans</name>
    <dbReference type="NCBI Taxonomy" id="2041044"/>
    <lineage>
        <taxon>Bacteria</taxon>
        <taxon>Bacillati</taxon>
        <taxon>Bacillota</taxon>
        <taxon>Clostridia</taxon>
        <taxon>Eubacteriales</taxon>
        <taxon>Eubacteriaceae</taxon>
        <taxon>Eubacterium</taxon>
    </lineage>
</organism>
<gene>
    <name evidence="5" type="ORF">CPZ25_017110</name>
</gene>
<keyword evidence="6" id="KW-1185">Reference proteome</keyword>
<dbReference type="CDD" id="cd19096">
    <property type="entry name" value="AKR_Fe-S_oxidoreductase"/>
    <property type="match status" value="1"/>
</dbReference>
<dbReference type="InterPro" id="IPR023210">
    <property type="entry name" value="NADP_OxRdtase_dom"/>
</dbReference>
<evidence type="ECO:0000256" key="3">
    <source>
        <dbReference type="ARBA" id="ARBA00023014"/>
    </source>
</evidence>
<proteinExistence type="predicted"/>
<dbReference type="RefSeq" id="WP_096920096.1">
    <property type="nucleotide sequence ID" value="NZ_CP029487.1"/>
</dbReference>
<dbReference type="GO" id="GO:0051536">
    <property type="term" value="F:iron-sulfur cluster binding"/>
    <property type="evidence" value="ECO:0007669"/>
    <property type="project" value="UniProtKB-KW"/>
</dbReference>
<name>A0A4P9CBR6_EUBML</name>
<keyword evidence="1" id="KW-0479">Metal-binding</keyword>
<dbReference type="PROSITE" id="PS00198">
    <property type="entry name" value="4FE4S_FER_1"/>
    <property type="match status" value="1"/>
</dbReference>
<dbReference type="Pfam" id="PF00248">
    <property type="entry name" value="Aldo_ket_red"/>
    <property type="match status" value="1"/>
</dbReference>
<feature type="domain" description="4Fe-4S ferredoxin-type" evidence="4">
    <location>
        <begin position="339"/>
        <end position="367"/>
    </location>
</feature>
<keyword evidence="2" id="KW-0408">Iron</keyword>
<dbReference type="PROSITE" id="PS51379">
    <property type="entry name" value="4FE4S_FER_2"/>
    <property type="match status" value="1"/>
</dbReference>
<evidence type="ECO:0000313" key="5">
    <source>
        <dbReference type="EMBL" id="QCT72973.1"/>
    </source>
</evidence>
<dbReference type="SUPFAM" id="SSF46548">
    <property type="entry name" value="alpha-helical ferredoxin"/>
    <property type="match status" value="1"/>
</dbReference>
<reference evidence="5 6" key="1">
    <citation type="submission" date="2018-05" db="EMBL/GenBank/DDBJ databases">
        <title>Genome comparison of Eubacterium sp.</title>
        <authorList>
            <person name="Feng Y."/>
            <person name="Sanchez-Andrea I."/>
            <person name="Stams A.J.M."/>
            <person name="De Vos W.M."/>
        </authorList>
    </citation>
    <scope>NUCLEOTIDE SEQUENCE [LARGE SCALE GENOMIC DNA]</scope>
    <source>
        <strain evidence="5 6">YI</strain>
    </source>
</reference>
<dbReference type="EMBL" id="CP029487">
    <property type="protein sequence ID" value="QCT72973.1"/>
    <property type="molecule type" value="Genomic_DNA"/>
</dbReference>
<dbReference type="AlphaFoldDB" id="A0A4P9CBR6"/>
<dbReference type="SUPFAM" id="SSF51430">
    <property type="entry name" value="NAD(P)-linked oxidoreductase"/>
    <property type="match status" value="1"/>
</dbReference>
<dbReference type="PANTHER" id="PTHR43312:SF2">
    <property type="entry name" value="OXIDOREDUCTASE"/>
    <property type="match status" value="1"/>
</dbReference>
<dbReference type="Pfam" id="PF13187">
    <property type="entry name" value="Fer4_9"/>
    <property type="match status" value="1"/>
</dbReference>
<dbReference type="PANTHER" id="PTHR43312">
    <property type="entry name" value="D-THREO-ALDOSE 1-DEHYDROGENASE"/>
    <property type="match status" value="1"/>
</dbReference>
<keyword evidence="3" id="KW-0411">Iron-sulfur</keyword>
<dbReference type="InterPro" id="IPR017900">
    <property type="entry name" value="4Fe4S_Fe_S_CS"/>
</dbReference>
<protein>
    <submittedName>
        <fullName evidence="5">Aldo/keto reductase</fullName>
    </submittedName>
</protein>
<accession>A0A4P9CBR6</accession>
<dbReference type="InterPro" id="IPR036812">
    <property type="entry name" value="NAD(P)_OxRdtase_dom_sf"/>
</dbReference>
<sequence length="379" mass="43383">MQYRPFKDLELSQLGFGAMRFPIQYDNEKLIDEKEAGQCLQAAIDAGVNYFDTAWPYHKQASEPFLGKFLAETKQRDKVQLATKLPCWQCHDPADADNYLEEQLRRLQTDHIDFYLLHALDGYRFKKLLELGIIDFMDRAKASGKVRYLGFSFHDLSAEFEPILDAYPFDFVQIQLNYMDESFQAGLAGLKAAHERGMGVMIMEPLRGGQLAAKPEGDLADLWQGFDTALTPPELGFKYLYNMPEITCVLSGMSNLSQVRENIAAAEKYTPGCLTEDEKEMIERLRSFYRGRMKADCTGCRYCNGCPQIIPIPSIFKYYNEAFMYGDVAASRKKYRTNVKNKLKADHCTDCGQCEEHCPQSLEIRALLREAHAFLMDED</sequence>
<dbReference type="InterPro" id="IPR017896">
    <property type="entry name" value="4Fe4S_Fe-S-bd"/>
</dbReference>
<dbReference type="KEGG" id="emt:CPZ25_017110"/>
<dbReference type="GO" id="GO:0046872">
    <property type="term" value="F:metal ion binding"/>
    <property type="evidence" value="ECO:0007669"/>
    <property type="project" value="UniProtKB-KW"/>
</dbReference>
<dbReference type="InterPro" id="IPR053135">
    <property type="entry name" value="AKR2_Oxidoreductase"/>
</dbReference>
<dbReference type="Gene3D" id="3.20.20.100">
    <property type="entry name" value="NADP-dependent oxidoreductase domain"/>
    <property type="match status" value="1"/>
</dbReference>
<evidence type="ECO:0000256" key="2">
    <source>
        <dbReference type="ARBA" id="ARBA00023004"/>
    </source>
</evidence>
<evidence type="ECO:0000313" key="6">
    <source>
        <dbReference type="Proteomes" id="UP000218387"/>
    </source>
</evidence>
<dbReference type="Proteomes" id="UP000218387">
    <property type="component" value="Chromosome"/>
</dbReference>